<dbReference type="Gene3D" id="2.60.260.20">
    <property type="entry name" value="Urease metallochaperone UreE, N-terminal domain"/>
    <property type="match status" value="2"/>
</dbReference>
<evidence type="ECO:0000256" key="2">
    <source>
        <dbReference type="ARBA" id="ARBA00022737"/>
    </source>
</evidence>
<keyword evidence="3 5" id="KW-0863">Zinc-finger</keyword>
<dbReference type="CDD" id="cd10719">
    <property type="entry name" value="DnaJ_zf"/>
    <property type="match status" value="1"/>
</dbReference>
<dbReference type="SUPFAM" id="SSF57938">
    <property type="entry name" value="DnaJ/Hsp40 cysteine-rich domain"/>
    <property type="match status" value="1"/>
</dbReference>
<dbReference type="SUPFAM" id="SSF49493">
    <property type="entry name" value="HSP40/DnaJ peptide-binding domain"/>
    <property type="match status" value="2"/>
</dbReference>
<dbReference type="Pfam" id="PF00684">
    <property type="entry name" value="DnaJ_CXXCXGXG"/>
    <property type="match status" value="1"/>
</dbReference>
<dbReference type="GO" id="GO:0006457">
    <property type="term" value="P:protein folding"/>
    <property type="evidence" value="ECO:0007669"/>
    <property type="project" value="InterPro"/>
</dbReference>
<reference evidence="8" key="1">
    <citation type="submission" date="2022-10" db="EMBL/GenBank/DDBJ databases">
        <title>Novel sulphate-reducing endosymbionts in the free-living metamonad Anaeramoeba.</title>
        <authorList>
            <person name="Jerlstrom-Hultqvist J."/>
            <person name="Cepicka I."/>
            <person name="Gallot-Lavallee L."/>
            <person name="Salas-Leiva D."/>
            <person name="Curtis B.A."/>
            <person name="Zahonova K."/>
            <person name="Pipaliya S."/>
            <person name="Dacks J."/>
            <person name="Roger A.J."/>
        </authorList>
    </citation>
    <scope>NUCLEOTIDE SEQUENCE</scope>
    <source>
        <strain evidence="8">BMAN</strain>
    </source>
</reference>
<evidence type="ECO:0000256" key="1">
    <source>
        <dbReference type="ARBA" id="ARBA00022723"/>
    </source>
</evidence>
<feature type="domain" description="J" evidence="6">
    <location>
        <begin position="7"/>
        <end position="69"/>
    </location>
</feature>
<keyword evidence="9" id="KW-1185">Reference proteome</keyword>
<dbReference type="PANTHER" id="PTHR43888">
    <property type="entry name" value="DNAJ-LIKE-2, ISOFORM A-RELATED"/>
    <property type="match status" value="1"/>
</dbReference>
<dbReference type="InterPro" id="IPR001305">
    <property type="entry name" value="HSP_DnaJ_Cys-rich_dom"/>
</dbReference>
<dbReference type="GO" id="GO:0005524">
    <property type="term" value="F:ATP binding"/>
    <property type="evidence" value="ECO:0007669"/>
    <property type="project" value="InterPro"/>
</dbReference>
<evidence type="ECO:0000313" key="8">
    <source>
        <dbReference type="EMBL" id="KAJ5067843.1"/>
    </source>
</evidence>
<dbReference type="PROSITE" id="PS50076">
    <property type="entry name" value="DNAJ_2"/>
    <property type="match status" value="1"/>
</dbReference>
<dbReference type="FunFam" id="2.10.230.10:FF:000001">
    <property type="entry name" value="DnaJ subfamily A member 2"/>
    <property type="match status" value="1"/>
</dbReference>
<dbReference type="InterPro" id="IPR012724">
    <property type="entry name" value="DnaJ"/>
</dbReference>
<protein>
    <submittedName>
        <fullName evidence="8">DNAj-like-2 isoform a-related</fullName>
    </submittedName>
</protein>
<dbReference type="InterPro" id="IPR008971">
    <property type="entry name" value="HSP40/DnaJ_pept-bd"/>
</dbReference>
<dbReference type="GO" id="GO:0009408">
    <property type="term" value="P:response to heat"/>
    <property type="evidence" value="ECO:0007669"/>
    <property type="project" value="InterPro"/>
</dbReference>
<gene>
    <name evidence="8" type="ORF">M0811_03033</name>
</gene>
<dbReference type="PROSITE" id="PS00636">
    <property type="entry name" value="DNAJ_1"/>
    <property type="match status" value="1"/>
</dbReference>
<comment type="caution">
    <text evidence="8">The sequence shown here is derived from an EMBL/GenBank/DDBJ whole genome shotgun (WGS) entry which is preliminary data.</text>
</comment>
<dbReference type="AlphaFoldDB" id="A0A9Q0R626"/>
<dbReference type="EMBL" id="JAPDFW010000125">
    <property type="protein sequence ID" value="KAJ5067843.1"/>
    <property type="molecule type" value="Genomic_DNA"/>
</dbReference>
<dbReference type="OrthoDB" id="550424at2759"/>
<dbReference type="InterPro" id="IPR044713">
    <property type="entry name" value="DNJA1/2-like"/>
</dbReference>
<dbReference type="CDD" id="cd10747">
    <property type="entry name" value="DnaJ_C"/>
    <property type="match status" value="1"/>
</dbReference>
<dbReference type="GO" id="GO:0008270">
    <property type="term" value="F:zinc ion binding"/>
    <property type="evidence" value="ECO:0007669"/>
    <property type="project" value="UniProtKB-KW"/>
</dbReference>
<organism evidence="8 9">
    <name type="scientific">Anaeramoeba ignava</name>
    <name type="common">Anaerobic marine amoeba</name>
    <dbReference type="NCBI Taxonomy" id="1746090"/>
    <lineage>
        <taxon>Eukaryota</taxon>
        <taxon>Metamonada</taxon>
        <taxon>Anaeramoebidae</taxon>
        <taxon>Anaeramoeba</taxon>
    </lineage>
</organism>
<dbReference type="SMART" id="SM00271">
    <property type="entry name" value="DnaJ"/>
    <property type="match status" value="1"/>
</dbReference>
<dbReference type="GO" id="GO:0030544">
    <property type="term" value="F:Hsp70 protein binding"/>
    <property type="evidence" value="ECO:0007669"/>
    <property type="project" value="InterPro"/>
</dbReference>
<dbReference type="Gene3D" id="1.10.287.110">
    <property type="entry name" value="DnaJ domain"/>
    <property type="match status" value="1"/>
</dbReference>
<name>A0A9Q0R626_ANAIG</name>
<dbReference type="Pfam" id="PF01556">
    <property type="entry name" value="DnaJ_C"/>
    <property type="match status" value="1"/>
</dbReference>
<dbReference type="InterPro" id="IPR001623">
    <property type="entry name" value="DnaJ_domain"/>
</dbReference>
<dbReference type="PRINTS" id="PR00625">
    <property type="entry name" value="JDOMAIN"/>
</dbReference>
<dbReference type="Gene3D" id="2.10.230.10">
    <property type="entry name" value="Heat shock protein DnaJ, cysteine-rich domain"/>
    <property type="match status" value="1"/>
</dbReference>
<dbReference type="PROSITE" id="PS51188">
    <property type="entry name" value="ZF_CR"/>
    <property type="match status" value="1"/>
</dbReference>
<dbReference type="SUPFAM" id="SSF46565">
    <property type="entry name" value="Chaperone J-domain"/>
    <property type="match status" value="1"/>
</dbReference>
<dbReference type="FunFam" id="2.60.260.20:FF:000003">
    <property type="entry name" value="DnaJ subfamily A member 2"/>
    <property type="match status" value="1"/>
</dbReference>
<dbReference type="InterPro" id="IPR036869">
    <property type="entry name" value="J_dom_sf"/>
</dbReference>
<evidence type="ECO:0000256" key="5">
    <source>
        <dbReference type="PROSITE-ProRule" id="PRU00546"/>
    </source>
</evidence>
<dbReference type="OMA" id="SYEYETH"/>
<keyword evidence="4 5" id="KW-0862">Zinc</keyword>
<sequence length="405" mass="46021">MSVKETEYYDILGVLPKASENSIKRAYRKLALKYHPDRNPIGSEMFKKVAKAYEILSNPETRKKYDKYGKKKVEFKVDPHRVFSSFFGVTGFDGLSKNNQLESRTIRGEDLIHYFLVSLEDLYKGKRTQISIKRKIICDVCDGKGTDKENAIQTCETCAGRGVILVSRQFGQGIVEQFSERCHACNGKGTTVLKGFECEKCKGKKVIAQEKVLDVFIERGMKEGEKIIFQGEGDQYPGVIPGDIIVIIQEKPHPIFKRSGTDLFIRKQITLVEALCGFKISIDHLDQRRLVVKSVKGDVISPGDIRGVLGQGMPLRENNLQFGRLFIRFSVKFPEKGWIDSTKQSSLIKLLPKPQEPNDFEDQPLRVEFGKAIEIDVNEKSTNQKDLEKISQMKENEEHGACEQF</sequence>
<dbReference type="Proteomes" id="UP001149090">
    <property type="component" value="Unassembled WGS sequence"/>
</dbReference>
<dbReference type="GO" id="GO:0051082">
    <property type="term" value="F:unfolded protein binding"/>
    <property type="evidence" value="ECO:0007669"/>
    <property type="project" value="InterPro"/>
</dbReference>
<evidence type="ECO:0000259" key="6">
    <source>
        <dbReference type="PROSITE" id="PS50076"/>
    </source>
</evidence>
<dbReference type="HAMAP" id="MF_01152">
    <property type="entry name" value="DnaJ"/>
    <property type="match status" value="1"/>
</dbReference>
<evidence type="ECO:0000256" key="4">
    <source>
        <dbReference type="ARBA" id="ARBA00022833"/>
    </source>
</evidence>
<dbReference type="Pfam" id="PF00226">
    <property type="entry name" value="DnaJ"/>
    <property type="match status" value="1"/>
</dbReference>
<evidence type="ECO:0000313" key="9">
    <source>
        <dbReference type="Proteomes" id="UP001149090"/>
    </source>
</evidence>
<keyword evidence="2" id="KW-0677">Repeat</keyword>
<accession>A0A9Q0R626</accession>
<dbReference type="CDD" id="cd06257">
    <property type="entry name" value="DnaJ"/>
    <property type="match status" value="1"/>
</dbReference>
<dbReference type="InterPro" id="IPR036410">
    <property type="entry name" value="HSP_DnaJ_Cys-rich_dom_sf"/>
</dbReference>
<dbReference type="InterPro" id="IPR018253">
    <property type="entry name" value="DnaJ_domain_CS"/>
</dbReference>
<evidence type="ECO:0000259" key="7">
    <source>
        <dbReference type="PROSITE" id="PS51188"/>
    </source>
</evidence>
<dbReference type="InterPro" id="IPR002939">
    <property type="entry name" value="DnaJ_C"/>
</dbReference>
<feature type="domain" description="CR-type" evidence="7">
    <location>
        <begin position="125"/>
        <end position="210"/>
    </location>
</feature>
<evidence type="ECO:0000256" key="3">
    <source>
        <dbReference type="ARBA" id="ARBA00022771"/>
    </source>
</evidence>
<keyword evidence="1 5" id="KW-0479">Metal-binding</keyword>
<proteinExistence type="inferred from homology"/>
<feature type="zinc finger region" description="CR-type" evidence="5">
    <location>
        <begin position="125"/>
        <end position="210"/>
    </location>
</feature>